<accession>A0A7X6N3S0</accession>
<gene>
    <name evidence="9" type="ORF">HF964_00680</name>
</gene>
<dbReference type="CDD" id="cd17329">
    <property type="entry name" value="MFS_MdtH_MDR_like"/>
    <property type="match status" value="1"/>
</dbReference>
<dbReference type="InterPro" id="IPR036259">
    <property type="entry name" value="MFS_trans_sf"/>
</dbReference>
<comment type="caution">
    <text evidence="9">The sequence shown here is derived from an EMBL/GenBank/DDBJ whole genome shotgun (WGS) entry which is preliminary data.</text>
</comment>
<evidence type="ECO:0000256" key="2">
    <source>
        <dbReference type="ARBA" id="ARBA00022448"/>
    </source>
</evidence>
<organism evidence="9 10">
    <name type="scientific">Periweissella fabalis</name>
    <dbReference type="NCBI Taxonomy" id="1070421"/>
    <lineage>
        <taxon>Bacteria</taxon>
        <taxon>Bacillati</taxon>
        <taxon>Bacillota</taxon>
        <taxon>Bacilli</taxon>
        <taxon>Lactobacillales</taxon>
        <taxon>Lactobacillaceae</taxon>
        <taxon>Periweissella</taxon>
    </lineage>
</organism>
<feature type="transmembrane region" description="Helical" evidence="7">
    <location>
        <begin position="162"/>
        <end position="185"/>
    </location>
</feature>
<feature type="transmembrane region" description="Helical" evidence="7">
    <location>
        <begin position="76"/>
        <end position="94"/>
    </location>
</feature>
<feature type="transmembrane region" description="Helical" evidence="7">
    <location>
        <begin position="247"/>
        <end position="266"/>
    </location>
</feature>
<keyword evidence="6 7" id="KW-0472">Membrane</keyword>
<evidence type="ECO:0000256" key="1">
    <source>
        <dbReference type="ARBA" id="ARBA00004651"/>
    </source>
</evidence>
<keyword evidence="2" id="KW-0813">Transport</keyword>
<proteinExistence type="predicted"/>
<keyword evidence="5 7" id="KW-1133">Transmembrane helix</keyword>
<keyword evidence="3" id="KW-1003">Cell membrane</keyword>
<dbReference type="RefSeq" id="WP_168721131.1">
    <property type="nucleotide sequence ID" value="NZ_JAAXPN010000001.1"/>
</dbReference>
<dbReference type="Proteomes" id="UP000549765">
    <property type="component" value="Unassembled WGS sequence"/>
</dbReference>
<dbReference type="GO" id="GO:0005886">
    <property type="term" value="C:plasma membrane"/>
    <property type="evidence" value="ECO:0007669"/>
    <property type="project" value="UniProtKB-SubCell"/>
</dbReference>
<evidence type="ECO:0000256" key="7">
    <source>
        <dbReference type="SAM" id="Phobius"/>
    </source>
</evidence>
<keyword evidence="10" id="KW-1185">Reference proteome</keyword>
<keyword evidence="4 7" id="KW-0812">Transmembrane</keyword>
<feature type="transmembrane region" description="Helical" evidence="7">
    <location>
        <begin position="100"/>
        <end position="121"/>
    </location>
</feature>
<feature type="transmembrane region" description="Helical" evidence="7">
    <location>
        <begin position="133"/>
        <end position="156"/>
    </location>
</feature>
<feature type="transmembrane region" description="Helical" evidence="7">
    <location>
        <begin position="43"/>
        <end position="64"/>
    </location>
</feature>
<feature type="transmembrane region" description="Helical" evidence="7">
    <location>
        <begin position="278"/>
        <end position="295"/>
    </location>
</feature>
<feature type="domain" description="Major facilitator superfamily (MFS) profile" evidence="8">
    <location>
        <begin position="9"/>
        <end position="390"/>
    </location>
</feature>
<evidence type="ECO:0000256" key="3">
    <source>
        <dbReference type="ARBA" id="ARBA00022475"/>
    </source>
</evidence>
<feature type="transmembrane region" description="Helical" evidence="7">
    <location>
        <begin position="12"/>
        <end position="31"/>
    </location>
</feature>
<dbReference type="GO" id="GO:0022857">
    <property type="term" value="F:transmembrane transporter activity"/>
    <property type="evidence" value="ECO:0007669"/>
    <property type="project" value="InterPro"/>
</dbReference>
<evidence type="ECO:0000256" key="4">
    <source>
        <dbReference type="ARBA" id="ARBA00022692"/>
    </source>
</evidence>
<feature type="transmembrane region" description="Helical" evidence="7">
    <location>
        <begin position="301"/>
        <end position="327"/>
    </location>
</feature>
<evidence type="ECO:0000313" key="10">
    <source>
        <dbReference type="Proteomes" id="UP000549765"/>
    </source>
</evidence>
<dbReference type="InterPro" id="IPR020846">
    <property type="entry name" value="MFS_dom"/>
</dbReference>
<dbReference type="PANTHER" id="PTHR23517:SF10">
    <property type="entry name" value="MAJOR FACILITATOR SUPERFAMILY (MFS) PROFILE DOMAIN-CONTAINING PROTEIN"/>
    <property type="match status" value="1"/>
</dbReference>
<dbReference type="PANTHER" id="PTHR23517">
    <property type="entry name" value="RESISTANCE PROTEIN MDTM, PUTATIVE-RELATED-RELATED"/>
    <property type="match status" value="1"/>
</dbReference>
<evidence type="ECO:0000256" key="5">
    <source>
        <dbReference type="ARBA" id="ARBA00022989"/>
    </source>
</evidence>
<evidence type="ECO:0000256" key="6">
    <source>
        <dbReference type="ARBA" id="ARBA00023136"/>
    </source>
</evidence>
<name>A0A7X6N3S0_9LACO</name>
<evidence type="ECO:0000313" key="9">
    <source>
        <dbReference type="EMBL" id="NKZ23333.1"/>
    </source>
</evidence>
<sequence length="396" mass="44150">MEQSQKGISAYALFVGSFLSNTGISFIWPLTTIYMHDYLGKSLTVAGLVLFINSLFTMLGTNIGGYLYDNWSHFKTVLIGTLLVTFSSAMLIFNHQWPNYAFWLILLGFGNGLIVTAVNSFATMVEGKTPSYVYNVLYFMSNLGLVVGTLMVGFLLHLGISIVFGAAAVLYIILLGIVIIAYRGHEQESNIARNYHGGGEYIERSSMIRIMTLLFLLAIIWVFYEQWQSNISAYMVSHGYTVKDYSYMWTVNALLIVLIQPIMTYFDDFLLRHINFRLYVGFFLIGASFLILPFAQHTYVLFMASMALLTVGEIACLPAVATFVNMLAPDSQKGKFQGLVAGAGALGRAIGPFLGALIIDFASYTDLFIVSTVVIWLVTLIFLVINQRMQVKTSEK</sequence>
<reference evidence="9 10" key="1">
    <citation type="submission" date="2020-04" db="EMBL/GenBank/DDBJ databases">
        <title>MicrobeNet Type strains.</title>
        <authorList>
            <person name="Nicholson A.C."/>
        </authorList>
    </citation>
    <scope>NUCLEOTIDE SEQUENCE [LARGE SCALE GENOMIC DNA]</scope>
    <source>
        <strain evidence="9 10">CCUG 61472</strain>
    </source>
</reference>
<protein>
    <submittedName>
        <fullName evidence="9">MFS transporter</fullName>
    </submittedName>
</protein>
<dbReference type="EMBL" id="JAAXPN010000001">
    <property type="protein sequence ID" value="NKZ23333.1"/>
    <property type="molecule type" value="Genomic_DNA"/>
</dbReference>
<dbReference type="PROSITE" id="PS50850">
    <property type="entry name" value="MFS"/>
    <property type="match status" value="1"/>
</dbReference>
<evidence type="ECO:0000259" key="8">
    <source>
        <dbReference type="PROSITE" id="PS50850"/>
    </source>
</evidence>
<feature type="transmembrane region" description="Helical" evidence="7">
    <location>
        <begin position="367"/>
        <end position="386"/>
    </location>
</feature>
<dbReference type="SUPFAM" id="SSF103473">
    <property type="entry name" value="MFS general substrate transporter"/>
    <property type="match status" value="1"/>
</dbReference>
<dbReference type="AlphaFoldDB" id="A0A7X6N3S0"/>
<dbReference type="Gene3D" id="1.20.1250.20">
    <property type="entry name" value="MFS general substrate transporter like domains"/>
    <property type="match status" value="2"/>
</dbReference>
<dbReference type="InterPro" id="IPR050171">
    <property type="entry name" value="MFS_Transporters"/>
</dbReference>
<dbReference type="Pfam" id="PF07690">
    <property type="entry name" value="MFS_1"/>
    <property type="match status" value="1"/>
</dbReference>
<feature type="transmembrane region" description="Helical" evidence="7">
    <location>
        <begin position="339"/>
        <end position="361"/>
    </location>
</feature>
<dbReference type="InterPro" id="IPR011701">
    <property type="entry name" value="MFS"/>
</dbReference>
<comment type="subcellular location">
    <subcellularLocation>
        <location evidence="1">Cell membrane</location>
        <topology evidence="1">Multi-pass membrane protein</topology>
    </subcellularLocation>
</comment>
<feature type="transmembrane region" description="Helical" evidence="7">
    <location>
        <begin position="206"/>
        <end position="227"/>
    </location>
</feature>